<dbReference type="Proteomes" id="UP001163823">
    <property type="component" value="Chromosome 4"/>
</dbReference>
<sequence>MVKKREKKSFFCYCHFDGELIVNEYMSYKGGTVDGIVINEDTTYDAFVDMVCTRLSTTPMGKLFQYSVKFDKSRLLPLKDQDSLNNLLNFNDGTGYVYITATGEVANLAVVSTRSSTTVSQSVADQHAGVEFADQELVRFSDTDNNSTDNEIGNPPLLEGCTSSLKSPRIDKEWETQLTGQGQIFDSAEEFSSSIIQVQLLHDVNNYLEQCDGILLSVTALDANDEVFPVAYGVAALAIDVDWTWFAQKLRFVVGEREVVIVSNRSQSMVNGLNELHLGSNSRKAALDLLECIALLRLITEYNKALVTMHRLNKDLHDWILANCPDRWAKSKEALSSDETNDFNSWMSIECQKPIMEFVKAHQHNLKDLLHSRQRFCKLGRSEWQMTGIPCPHACSALQWANLDVYQFFQKCYLRKTQQLIYQEAMPDISMNDIPAPGDNADLNNGVPFDLLPLMSSVELGIQGASESIRDLIVLIVMKPTITS</sequence>
<dbReference type="PANTHER" id="PTHR31973:SF157">
    <property type="entry name" value="SWIM-TYPE DOMAIN-CONTAINING PROTEIN"/>
    <property type="match status" value="1"/>
</dbReference>
<dbReference type="PANTHER" id="PTHR31973">
    <property type="entry name" value="POLYPROTEIN, PUTATIVE-RELATED"/>
    <property type="match status" value="1"/>
</dbReference>
<name>A0AAD7Q0C5_QUISA</name>
<dbReference type="EMBL" id="JARAOO010000004">
    <property type="protein sequence ID" value="KAJ7972527.1"/>
    <property type="molecule type" value="Genomic_DNA"/>
</dbReference>
<keyword evidence="2" id="KW-1185">Reference proteome</keyword>
<evidence type="ECO:0000313" key="2">
    <source>
        <dbReference type="Proteomes" id="UP001163823"/>
    </source>
</evidence>
<gene>
    <name evidence="1" type="ORF">O6P43_010401</name>
</gene>
<comment type="caution">
    <text evidence="1">The sequence shown here is derived from an EMBL/GenBank/DDBJ whole genome shotgun (WGS) entry which is preliminary data.</text>
</comment>
<reference evidence="1" key="1">
    <citation type="journal article" date="2023" name="Science">
        <title>Elucidation of the pathway for biosynthesis of saponin adjuvants from the soapbark tree.</title>
        <authorList>
            <person name="Reed J."/>
            <person name="Orme A."/>
            <person name="El-Demerdash A."/>
            <person name="Owen C."/>
            <person name="Martin L.B.B."/>
            <person name="Misra R.C."/>
            <person name="Kikuchi S."/>
            <person name="Rejzek M."/>
            <person name="Martin A.C."/>
            <person name="Harkess A."/>
            <person name="Leebens-Mack J."/>
            <person name="Louveau T."/>
            <person name="Stephenson M.J."/>
            <person name="Osbourn A."/>
        </authorList>
    </citation>
    <scope>NUCLEOTIDE SEQUENCE</scope>
    <source>
        <strain evidence="1">S10</strain>
    </source>
</reference>
<organism evidence="1 2">
    <name type="scientific">Quillaja saponaria</name>
    <name type="common">Soap bark tree</name>
    <dbReference type="NCBI Taxonomy" id="32244"/>
    <lineage>
        <taxon>Eukaryota</taxon>
        <taxon>Viridiplantae</taxon>
        <taxon>Streptophyta</taxon>
        <taxon>Embryophyta</taxon>
        <taxon>Tracheophyta</taxon>
        <taxon>Spermatophyta</taxon>
        <taxon>Magnoliopsida</taxon>
        <taxon>eudicotyledons</taxon>
        <taxon>Gunneridae</taxon>
        <taxon>Pentapetalae</taxon>
        <taxon>rosids</taxon>
        <taxon>fabids</taxon>
        <taxon>Fabales</taxon>
        <taxon>Quillajaceae</taxon>
        <taxon>Quillaja</taxon>
    </lineage>
</organism>
<protein>
    <submittedName>
        <fullName evidence="1">Protein FAR1-RELATED SEQUENCE 4</fullName>
    </submittedName>
</protein>
<dbReference type="AlphaFoldDB" id="A0AAD7Q0C5"/>
<accession>A0AAD7Q0C5</accession>
<evidence type="ECO:0000313" key="1">
    <source>
        <dbReference type="EMBL" id="KAJ7972527.1"/>
    </source>
</evidence>
<proteinExistence type="predicted"/>
<dbReference type="KEGG" id="qsa:O6P43_010401"/>